<reference evidence="2 3" key="1">
    <citation type="journal article" date="2018" name="Front. Microbiol.">
        <title>Genome-Wide Analysis of Corynespora cassiicola Leaf Fall Disease Putative Effectors.</title>
        <authorList>
            <person name="Lopez D."/>
            <person name="Ribeiro S."/>
            <person name="Label P."/>
            <person name="Fumanal B."/>
            <person name="Venisse J.S."/>
            <person name="Kohler A."/>
            <person name="de Oliveira R.R."/>
            <person name="Labutti K."/>
            <person name="Lipzen A."/>
            <person name="Lail K."/>
            <person name="Bauer D."/>
            <person name="Ohm R.A."/>
            <person name="Barry K.W."/>
            <person name="Spatafora J."/>
            <person name="Grigoriev I.V."/>
            <person name="Martin F.M."/>
            <person name="Pujade-Renaud V."/>
        </authorList>
    </citation>
    <scope>NUCLEOTIDE SEQUENCE [LARGE SCALE GENOMIC DNA]</scope>
    <source>
        <strain evidence="2 3">Philippines</strain>
    </source>
</reference>
<protein>
    <submittedName>
        <fullName evidence="2">Uncharacterized protein</fullName>
    </submittedName>
</protein>
<organism evidence="2 3">
    <name type="scientific">Corynespora cassiicola Philippines</name>
    <dbReference type="NCBI Taxonomy" id="1448308"/>
    <lineage>
        <taxon>Eukaryota</taxon>
        <taxon>Fungi</taxon>
        <taxon>Dikarya</taxon>
        <taxon>Ascomycota</taxon>
        <taxon>Pezizomycotina</taxon>
        <taxon>Dothideomycetes</taxon>
        <taxon>Pleosporomycetidae</taxon>
        <taxon>Pleosporales</taxon>
        <taxon>Corynesporascaceae</taxon>
        <taxon>Corynespora</taxon>
    </lineage>
</organism>
<dbReference type="EMBL" id="KZ678129">
    <property type="protein sequence ID" value="PSN73130.1"/>
    <property type="molecule type" value="Genomic_DNA"/>
</dbReference>
<dbReference type="Proteomes" id="UP000240883">
    <property type="component" value="Unassembled WGS sequence"/>
</dbReference>
<keyword evidence="3" id="KW-1185">Reference proteome</keyword>
<dbReference type="STRING" id="1448308.A0A2T2P640"/>
<feature type="region of interest" description="Disordered" evidence="1">
    <location>
        <begin position="1"/>
        <end position="35"/>
    </location>
</feature>
<gene>
    <name evidence="2" type="ORF">BS50DRAFT_596807</name>
</gene>
<feature type="compositionally biased region" description="Basic and acidic residues" evidence="1">
    <location>
        <begin position="359"/>
        <end position="391"/>
    </location>
</feature>
<dbReference type="OrthoDB" id="4204700at2759"/>
<proteinExistence type="predicted"/>
<dbReference type="AlphaFoldDB" id="A0A2T2P640"/>
<sequence>MVLQDLSDASSDSFTDNPYPSENDPYASSSSGSNYDATDLPQPIPVVGPFLGFSQAAIRFKTESTIKFAERRIGRNLTGEEAHTLAGYLYKLEQTKSYFTAGGAAIGTWRWYNTMAVNRYPLYLPKPGDIDPNKFMFVKGPMAQYARHSWRLFLYVFCVGELGKLMGQIVAQPLVARDTANDTRLGQFSNDLRNALSNNQQNRREVHKETPQRRVQGDSQPFPPARRPQSPAARTTDDDDMSPTAGNEPWPSSSSGDWGSTSAAPSQQQPSEKKQPSPPWVSARSTRSDDDDDASPTGGLFQEEVQNQSKPGESAWERLRRGGAPPPAQRPPRNSAPPRKEHAEGSTLGDSWTFAESEEDRKRARETAQQEFDARIERERQGKDFNDERKW</sequence>
<evidence type="ECO:0000313" key="3">
    <source>
        <dbReference type="Proteomes" id="UP000240883"/>
    </source>
</evidence>
<evidence type="ECO:0000256" key="1">
    <source>
        <dbReference type="SAM" id="MobiDB-lite"/>
    </source>
</evidence>
<accession>A0A2T2P640</accession>
<feature type="region of interest" description="Disordered" evidence="1">
    <location>
        <begin position="196"/>
        <end position="391"/>
    </location>
</feature>
<feature type="compositionally biased region" description="Basic and acidic residues" evidence="1">
    <location>
        <begin position="202"/>
        <end position="216"/>
    </location>
</feature>
<name>A0A2T2P640_CORCC</name>
<feature type="compositionally biased region" description="Low complexity" evidence="1">
    <location>
        <begin position="249"/>
        <end position="270"/>
    </location>
</feature>
<feature type="compositionally biased region" description="Polar residues" evidence="1">
    <location>
        <begin position="7"/>
        <end position="35"/>
    </location>
</feature>
<evidence type="ECO:0000313" key="2">
    <source>
        <dbReference type="EMBL" id="PSN73130.1"/>
    </source>
</evidence>